<dbReference type="EMBL" id="AMQM01000641">
    <property type="status" value="NOT_ANNOTATED_CDS"/>
    <property type="molecule type" value="Genomic_DNA"/>
</dbReference>
<dbReference type="PANTHER" id="PTHR13179:SF8">
    <property type="entry name" value="GATOR COMPLEX PROTEIN DEPDC5"/>
    <property type="match status" value="1"/>
</dbReference>
<dbReference type="OrthoDB" id="39497at2759"/>
<name>T1FXL8_HELRO</name>
<evidence type="ECO:0000313" key="3">
    <source>
        <dbReference type="EnsemblMetazoa" id="HelroP63880"/>
    </source>
</evidence>
<dbReference type="InterPro" id="IPR027244">
    <property type="entry name" value="IML1"/>
</dbReference>
<sequence length="344" mass="41143">MQILTQKELESVSLHHVELVFQDQYYSRSDMLRMRNFLMNKILFYEEKIELMKMRAKVEELWCNIKIDDIWYNFRVTCGLITDKTRVSFRSSSAQVHIFIQMSSEMWLFDNYGQLYFEKAVDGYLSHLFKLWREKKCSHDVTITLFSRTFYDAKSVDEFPECMKEWIREDNRGRFYEDFYWVVVQNDRNEDWSKTIGSLKTIFSTYDNDVLHFHEDKQLSRASFNSTSSDGNVLEVINMALNVYEKFYMDRSFERTGKMSMIITPGVGVFDVNRELMNITKQRSIDIGSSCDLICLGERPLFAVPLFRINQDHIRYPHLLVEDDYNIPHWLNLSYYNSNIQIEC</sequence>
<keyword evidence="4" id="KW-1185">Reference proteome</keyword>
<reference evidence="3" key="3">
    <citation type="submission" date="2015-06" db="UniProtKB">
        <authorList>
            <consortium name="EnsemblMetazoa"/>
        </authorList>
    </citation>
    <scope>IDENTIFICATION</scope>
</reference>
<feature type="domain" description="Vacuolar membrane-associated protein Iml1 N-terminal" evidence="1">
    <location>
        <begin position="17"/>
        <end position="308"/>
    </location>
</feature>
<reference evidence="4" key="1">
    <citation type="submission" date="2012-12" db="EMBL/GenBank/DDBJ databases">
        <authorList>
            <person name="Hellsten U."/>
            <person name="Grimwood J."/>
            <person name="Chapman J.A."/>
            <person name="Shapiro H."/>
            <person name="Aerts A."/>
            <person name="Otillar R.P."/>
            <person name="Terry A.Y."/>
            <person name="Boore J.L."/>
            <person name="Simakov O."/>
            <person name="Marletaz F."/>
            <person name="Cho S.-J."/>
            <person name="Edsinger-Gonzales E."/>
            <person name="Havlak P."/>
            <person name="Kuo D.-H."/>
            <person name="Larsson T."/>
            <person name="Lv J."/>
            <person name="Arendt D."/>
            <person name="Savage R."/>
            <person name="Osoegawa K."/>
            <person name="de Jong P."/>
            <person name="Lindberg D.R."/>
            <person name="Seaver E.C."/>
            <person name="Weisblat D.A."/>
            <person name="Putnam N.H."/>
            <person name="Grigoriev I.V."/>
            <person name="Rokhsar D.S."/>
        </authorList>
    </citation>
    <scope>NUCLEOTIDE SEQUENCE</scope>
</reference>
<dbReference type="GeneID" id="20213566"/>
<evidence type="ECO:0000259" key="1">
    <source>
        <dbReference type="Pfam" id="PF12257"/>
    </source>
</evidence>
<dbReference type="Pfam" id="PF12257">
    <property type="entry name" value="IML1"/>
    <property type="match status" value="1"/>
</dbReference>
<dbReference type="HOGENOM" id="CLU_035719_1_0_1"/>
<organism evidence="3 4">
    <name type="scientific">Helobdella robusta</name>
    <name type="common">Californian leech</name>
    <dbReference type="NCBI Taxonomy" id="6412"/>
    <lineage>
        <taxon>Eukaryota</taxon>
        <taxon>Metazoa</taxon>
        <taxon>Spiralia</taxon>
        <taxon>Lophotrochozoa</taxon>
        <taxon>Annelida</taxon>
        <taxon>Clitellata</taxon>
        <taxon>Hirudinea</taxon>
        <taxon>Rhynchobdellida</taxon>
        <taxon>Glossiphoniidae</taxon>
        <taxon>Helobdella</taxon>
    </lineage>
</organism>
<dbReference type="eggNOG" id="KOG3572">
    <property type="taxonomic scope" value="Eukaryota"/>
</dbReference>
<dbReference type="RefSeq" id="XP_009015872.1">
    <property type="nucleotide sequence ID" value="XM_009017624.1"/>
</dbReference>
<gene>
    <name evidence="3" type="primary">20213566</name>
    <name evidence="2" type="ORF">HELRODRAFT_63880</name>
</gene>
<dbReference type="KEGG" id="hro:HELRODRAFT_63880"/>
<dbReference type="AlphaFoldDB" id="T1FXL8"/>
<dbReference type="EMBL" id="KB096324">
    <property type="protein sequence ID" value="ESO06504.1"/>
    <property type="molecule type" value="Genomic_DNA"/>
</dbReference>
<reference evidence="2 4" key="2">
    <citation type="journal article" date="2013" name="Nature">
        <title>Insights into bilaterian evolution from three spiralian genomes.</title>
        <authorList>
            <person name="Simakov O."/>
            <person name="Marletaz F."/>
            <person name="Cho S.J."/>
            <person name="Edsinger-Gonzales E."/>
            <person name="Havlak P."/>
            <person name="Hellsten U."/>
            <person name="Kuo D.H."/>
            <person name="Larsson T."/>
            <person name="Lv J."/>
            <person name="Arendt D."/>
            <person name="Savage R."/>
            <person name="Osoegawa K."/>
            <person name="de Jong P."/>
            <person name="Grimwood J."/>
            <person name="Chapman J.A."/>
            <person name="Shapiro H."/>
            <person name="Aerts A."/>
            <person name="Otillar R.P."/>
            <person name="Terry A.Y."/>
            <person name="Boore J.L."/>
            <person name="Grigoriev I.V."/>
            <person name="Lindberg D.R."/>
            <person name="Seaver E.C."/>
            <person name="Weisblat D.A."/>
            <person name="Putnam N.H."/>
            <person name="Rokhsar D.S."/>
        </authorList>
    </citation>
    <scope>NUCLEOTIDE SEQUENCE</scope>
</reference>
<dbReference type="STRING" id="6412.T1FXL8"/>
<dbReference type="PANTHER" id="PTHR13179">
    <property type="entry name" value="DEP DOMAIN CONTAINING PROTEIN 5"/>
    <property type="match status" value="1"/>
</dbReference>
<dbReference type="CTD" id="20213566"/>
<proteinExistence type="predicted"/>
<dbReference type="OMA" id="NTCAYVT"/>
<dbReference type="Proteomes" id="UP000015101">
    <property type="component" value="Unassembled WGS sequence"/>
</dbReference>
<dbReference type="InterPro" id="IPR048255">
    <property type="entry name" value="IML1_N"/>
</dbReference>
<evidence type="ECO:0000313" key="2">
    <source>
        <dbReference type="EMBL" id="ESO06504.1"/>
    </source>
</evidence>
<dbReference type="EnsemblMetazoa" id="HelroT63880">
    <property type="protein sequence ID" value="HelroP63880"/>
    <property type="gene ID" value="HelroG63880"/>
</dbReference>
<evidence type="ECO:0000313" key="4">
    <source>
        <dbReference type="Proteomes" id="UP000015101"/>
    </source>
</evidence>
<dbReference type="InParanoid" id="T1FXL8"/>
<dbReference type="GO" id="GO:0005096">
    <property type="term" value="F:GTPase activator activity"/>
    <property type="evidence" value="ECO:0007669"/>
    <property type="project" value="InterPro"/>
</dbReference>
<accession>T1FXL8</accession>
<protein>
    <recommendedName>
        <fullName evidence="1">Vacuolar membrane-associated protein Iml1 N-terminal domain-containing protein</fullName>
    </recommendedName>
</protein>